<dbReference type="EMBL" id="CH981526">
    <property type="protein sequence ID" value="EDK44666.1"/>
    <property type="molecule type" value="Genomic_DNA"/>
</dbReference>
<dbReference type="InParanoid" id="A5DZQ8"/>
<dbReference type="VEuPathDB" id="FungiDB:LELG_02845"/>
<evidence type="ECO:0008006" key="4">
    <source>
        <dbReference type="Google" id="ProtNLM"/>
    </source>
</evidence>
<feature type="compositionally biased region" description="Low complexity" evidence="1">
    <location>
        <begin position="143"/>
        <end position="161"/>
    </location>
</feature>
<feature type="compositionally biased region" description="Polar residues" evidence="1">
    <location>
        <begin position="278"/>
        <end position="289"/>
    </location>
</feature>
<dbReference type="HOGENOM" id="CLU_858083_0_0_1"/>
<dbReference type="InterPro" id="IPR036867">
    <property type="entry name" value="R3H_dom_sf"/>
</dbReference>
<sequence>MSENNNIPKSIITALTRHQDRPFILYLEKDLIKFIKNSILGNIKQPEYVIQAQYLKNSYYRLLSHQLCQYYNLQHWNNQQSEIVVTPIPDYDYQSFKELLDEDNESSDFVKVADVASQYQAEHSPPSSPTHASNHYSRGNNYHSQSHNPNYNQNQNQNHTSNHNHHSMNKPQHYQQQRAFSPRYHSQYNNPYHLQQMNYNVYSPINNHAFNPSRGPRPQNLSSEGLLDNLNNNDNSHNSTSTSTTTNSKPKFIVKKIINKPSPQAPSEETKDDGVKSLSESLSNLNVDVSATELPGSAESESTSASETTKSTIESQRASKEALL</sequence>
<feature type="compositionally biased region" description="Polar residues" evidence="1">
    <location>
        <begin position="170"/>
        <end position="179"/>
    </location>
</feature>
<evidence type="ECO:0000313" key="2">
    <source>
        <dbReference type="EMBL" id="EDK44666.1"/>
    </source>
</evidence>
<organism evidence="2 3">
    <name type="scientific">Lodderomyces elongisporus (strain ATCC 11503 / CBS 2605 / JCM 1781 / NBRC 1676 / NRRL YB-4239)</name>
    <name type="common">Yeast</name>
    <name type="synonym">Saccharomyces elongisporus</name>
    <dbReference type="NCBI Taxonomy" id="379508"/>
    <lineage>
        <taxon>Eukaryota</taxon>
        <taxon>Fungi</taxon>
        <taxon>Dikarya</taxon>
        <taxon>Ascomycota</taxon>
        <taxon>Saccharomycotina</taxon>
        <taxon>Pichiomycetes</taxon>
        <taxon>Debaryomycetaceae</taxon>
        <taxon>Candida/Lodderomyces clade</taxon>
        <taxon>Lodderomyces</taxon>
    </lineage>
</organism>
<accession>A5DZQ8</accession>
<feature type="compositionally biased region" description="Low complexity" evidence="1">
    <location>
        <begin position="297"/>
        <end position="315"/>
    </location>
</feature>
<gene>
    <name evidence="2" type="ORF">LELG_02845</name>
</gene>
<feature type="compositionally biased region" description="Low complexity" evidence="1">
    <location>
        <begin position="220"/>
        <end position="248"/>
    </location>
</feature>
<feature type="compositionally biased region" description="Polar residues" evidence="1">
    <location>
        <begin position="129"/>
        <end position="142"/>
    </location>
</feature>
<dbReference type="AlphaFoldDB" id="A5DZQ8"/>
<dbReference type="GO" id="GO:0003676">
    <property type="term" value="F:nucleic acid binding"/>
    <property type="evidence" value="ECO:0007669"/>
    <property type="project" value="InterPro"/>
</dbReference>
<dbReference type="STRING" id="379508.A5DZQ8"/>
<dbReference type="OrthoDB" id="278430at2759"/>
<proteinExistence type="predicted"/>
<evidence type="ECO:0000313" key="3">
    <source>
        <dbReference type="Proteomes" id="UP000001996"/>
    </source>
</evidence>
<reference evidence="2 3" key="1">
    <citation type="journal article" date="2009" name="Nature">
        <title>Evolution of pathogenicity and sexual reproduction in eight Candida genomes.</title>
        <authorList>
            <person name="Butler G."/>
            <person name="Rasmussen M.D."/>
            <person name="Lin M.F."/>
            <person name="Santos M.A."/>
            <person name="Sakthikumar S."/>
            <person name="Munro C.A."/>
            <person name="Rheinbay E."/>
            <person name="Grabherr M."/>
            <person name="Forche A."/>
            <person name="Reedy J.L."/>
            <person name="Agrafioti I."/>
            <person name="Arnaud M.B."/>
            <person name="Bates S."/>
            <person name="Brown A.J."/>
            <person name="Brunke S."/>
            <person name="Costanzo M.C."/>
            <person name="Fitzpatrick D.A."/>
            <person name="de Groot P.W."/>
            <person name="Harris D."/>
            <person name="Hoyer L.L."/>
            <person name="Hube B."/>
            <person name="Klis F.M."/>
            <person name="Kodira C."/>
            <person name="Lennard N."/>
            <person name="Logue M.E."/>
            <person name="Martin R."/>
            <person name="Neiman A.M."/>
            <person name="Nikolaou E."/>
            <person name="Quail M.A."/>
            <person name="Quinn J."/>
            <person name="Santos M.C."/>
            <person name="Schmitzberger F.F."/>
            <person name="Sherlock G."/>
            <person name="Shah P."/>
            <person name="Silverstein K.A."/>
            <person name="Skrzypek M.S."/>
            <person name="Soll D."/>
            <person name="Staggs R."/>
            <person name="Stansfield I."/>
            <person name="Stumpf M.P."/>
            <person name="Sudbery P.E."/>
            <person name="Srikantha T."/>
            <person name="Zeng Q."/>
            <person name="Berman J."/>
            <person name="Berriman M."/>
            <person name="Heitman J."/>
            <person name="Gow N.A."/>
            <person name="Lorenz M.C."/>
            <person name="Birren B.W."/>
            <person name="Kellis M."/>
            <person name="Cuomo C.A."/>
        </authorList>
    </citation>
    <scope>NUCLEOTIDE SEQUENCE [LARGE SCALE GENOMIC DNA]</scope>
    <source>
        <strain evidence="3">ATCC 11503 / BCRC 21390 / CBS 2605 / JCM 1781 / NBRC 1676 / NRRL YB-4239</strain>
    </source>
</reference>
<dbReference type="GeneID" id="5233105"/>
<evidence type="ECO:0000256" key="1">
    <source>
        <dbReference type="SAM" id="MobiDB-lite"/>
    </source>
</evidence>
<protein>
    <recommendedName>
        <fullName evidence="4">R3H domain-containing protein</fullName>
    </recommendedName>
</protein>
<dbReference type="KEGG" id="lel:PVL30_003685"/>
<dbReference type="CDD" id="cd02642">
    <property type="entry name" value="R3H_encore_like"/>
    <property type="match status" value="1"/>
</dbReference>
<name>A5DZQ8_LODEL</name>
<keyword evidence="3" id="KW-1185">Reference proteome</keyword>
<dbReference type="SUPFAM" id="SSF82708">
    <property type="entry name" value="R3H domain"/>
    <property type="match status" value="1"/>
</dbReference>
<dbReference type="Gene3D" id="3.30.1370.50">
    <property type="entry name" value="R3H-like domain"/>
    <property type="match status" value="1"/>
</dbReference>
<dbReference type="Proteomes" id="UP000001996">
    <property type="component" value="Unassembled WGS sequence"/>
</dbReference>
<feature type="region of interest" description="Disordered" evidence="1">
    <location>
        <begin position="208"/>
        <end position="324"/>
    </location>
</feature>
<feature type="region of interest" description="Disordered" evidence="1">
    <location>
        <begin position="118"/>
        <end position="179"/>
    </location>
</feature>